<dbReference type="NCBIfam" id="TIGR04283">
    <property type="entry name" value="glyco_like_mftF"/>
    <property type="match status" value="1"/>
</dbReference>
<sequence length="223" mass="25968">MVMPVLNEAAGIERNLDRLFHLLNDQWQVVVVDGGSTDDTLLKLQAFPVKVISSQAGRARQMNAGANSVSGELIVFLHADTQLPDDFMPQMNKFIHSRCMWGRFDVELDDPRWLFKIISWFINQRSWITGVCTGDQALFLRRELFTRLKGYVDIPLMEDVEFTLRARKVTRPYRITAPVLTSARRWIRHGPVKTVLLMWWLRLAFRFGVSPQRLHSWYYGSSR</sequence>
<protein>
    <recommendedName>
        <fullName evidence="6">Glycosyltransferase 2-like domain-containing protein</fullName>
    </recommendedName>
</protein>
<dbReference type="EMBL" id="CP022684">
    <property type="protein sequence ID" value="AUM14841.1"/>
    <property type="molecule type" value="Genomic_DNA"/>
</dbReference>
<dbReference type="PANTHER" id="PTHR43646">
    <property type="entry name" value="GLYCOSYLTRANSFERASE"/>
    <property type="match status" value="1"/>
</dbReference>
<dbReference type="CDD" id="cd02522">
    <property type="entry name" value="GT_2_like_a"/>
    <property type="match status" value="1"/>
</dbReference>
<keyword evidence="4" id="KW-0808">Transferase</keyword>
<dbReference type="KEGG" id="kak:Kalk_04155"/>
<evidence type="ECO:0000313" key="7">
    <source>
        <dbReference type="EMBL" id="AUM14841.1"/>
    </source>
</evidence>
<feature type="domain" description="Glycosyltransferase 2-like" evidence="6">
    <location>
        <begin position="2"/>
        <end position="116"/>
    </location>
</feature>
<dbReference type="OrthoDB" id="5291101at2"/>
<keyword evidence="5" id="KW-0472">Membrane</keyword>
<dbReference type="SUPFAM" id="SSF53448">
    <property type="entry name" value="Nucleotide-diphospho-sugar transferases"/>
    <property type="match status" value="1"/>
</dbReference>
<proteinExistence type="predicted"/>
<keyword evidence="2" id="KW-1003">Cell membrane</keyword>
<organism evidence="7 8">
    <name type="scientific">Ketobacter alkanivorans</name>
    <dbReference type="NCBI Taxonomy" id="1917421"/>
    <lineage>
        <taxon>Bacteria</taxon>
        <taxon>Pseudomonadati</taxon>
        <taxon>Pseudomonadota</taxon>
        <taxon>Gammaproteobacteria</taxon>
        <taxon>Pseudomonadales</taxon>
        <taxon>Ketobacteraceae</taxon>
        <taxon>Ketobacter</taxon>
    </lineage>
</organism>
<evidence type="ECO:0000256" key="4">
    <source>
        <dbReference type="ARBA" id="ARBA00022679"/>
    </source>
</evidence>
<dbReference type="InterPro" id="IPR026461">
    <property type="entry name" value="Trfase_2_rSAM/seldom_assoc"/>
</dbReference>
<dbReference type="Proteomes" id="UP000235116">
    <property type="component" value="Chromosome"/>
</dbReference>
<dbReference type="InterPro" id="IPR001173">
    <property type="entry name" value="Glyco_trans_2-like"/>
</dbReference>
<dbReference type="PANTHER" id="PTHR43646:SF2">
    <property type="entry name" value="GLYCOSYLTRANSFERASE 2-LIKE DOMAIN-CONTAINING PROTEIN"/>
    <property type="match status" value="1"/>
</dbReference>
<keyword evidence="3" id="KW-0328">Glycosyltransferase</keyword>
<dbReference type="InterPro" id="IPR029044">
    <property type="entry name" value="Nucleotide-diphossugar_trans"/>
</dbReference>
<keyword evidence="8" id="KW-1185">Reference proteome</keyword>
<name>A0A2K9LRS5_9GAMM</name>
<dbReference type="Pfam" id="PF00535">
    <property type="entry name" value="Glycos_transf_2"/>
    <property type="match status" value="1"/>
</dbReference>
<reference evidence="8" key="1">
    <citation type="submission" date="2017-08" db="EMBL/GenBank/DDBJ databases">
        <title>Direct submision.</title>
        <authorList>
            <person name="Kim S.-J."/>
            <person name="Rhee S.-K."/>
        </authorList>
    </citation>
    <scope>NUCLEOTIDE SEQUENCE [LARGE SCALE GENOMIC DNA]</scope>
    <source>
        <strain evidence="8">GI5</strain>
    </source>
</reference>
<comment type="subcellular location">
    <subcellularLocation>
        <location evidence="1">Cell membrane</location>
    </subcellularLocation>
</comment>
<dbReference type="GO" id="GO:0016757">
    <property type="term" value="F:glycosyltransferase activity"/>
    <property type="evidence" value="ECO:0007669"/>
    <property type="project" value="UniProtKB-KW"/>
</dbReference>
<gene>
    <name evidence="7" type="ORF">Kalk_04155</name>
</gene>
<evidence type="ECO:0000256" key="2">
    <source>
        <dbReference type="ARBA" id="ARBA00022475"/>
    </source>
</evidence>
<evidence type="ECO:0000256" key="5">
    <source>
        <dbReference type="ARBA" id="ARBA00023136"/>
    </source>
</evidence>
<evidence type="ECO:0000313" key="8">
    <source>
        <dbReference type="Proteomes" id="UP000235116"/>
    </source>
</evidence>
<evidence type="ECO:0000259" key="6">
    <source>
        <dbReference type="Pfam" id="PF00535"/>
    </source>
</evidence>
<dbReference type="GO" id="GO:0005886">
    <property type="term" value="C:plasma membrane"/>
    <property type="evidence" value="ECO:0007669"/>
    <property type="project" value="UniProtKB-SubCell"/>
</dbReference>
<evidence type="ECO:0000256" key="1">
    <source>
        <dbReference type="ARBA" id="ARBA00004236"/>
    </source>
</evidence>
<evidence type="ECO:0000256" key="3">
    <source>
        <dbReference type="ARBA" id="ARBA00022676"/>
    </source>
</evidence>
<accession>A0A2K9LRS5</accession>
<dbReference type="AlphaFoldDB" id="A0A2K9LRS5"/>
<dbReference type="Gene3D" id="3.90.550.10">
    <property type="entry name" value="Spore Coat Polysaccharide Biosynthesis Protein SpsA, Chain A"/>
    <property type="match status" value="1"/>
</dbReference>